<dbReference type="Pfam" id="PF00583">
    <property type="entry name" value="Acetyltransf_1"/>
    <property type="match status" value="1"/>
</dbReference>
<keyword evidence="1" id="KW-0808">Transferase</keyword>
<sequence length="150" mass="16849">MTIVDFEPRHAEAWRRLNEAWLTKFFVIEAKDRLVLDNPGSVILDKGGHIFMAEADGETVGCVALIPMDDGGYEVGKMAVDERMQGRGYARKLMLACIEKARALGARRLYLESSSHLTPALTLYELVGFQHLPPSPSPYVRADVWMELKL</sequence>
<dbReference type="InterPro" id="IPR050832">
    <property type="entry name" value="Bact_Acetyltransf"/>
</dbReference>
<name>A0AB39KPV9_9CAUL</name>
<reference evidence="4" key="1">
    <citation type="submission" date="2024-06" db="EMBL/GenBank/DDBJ databases">
        <title>Caulobacter inopinatus, sp. nov.</title>
        <authorList>
            <person name="Donachie S.P."/>
        </authorList>
    </citation>
    <scope>NUCLEOTIDE SEQUENCE</scope>
    <source>
        <strain evidence="4">73W</strain>
    </source>
</reference>
<dbReference type="PROSITE" id="PS51186">
    <property type="entry name" value="GNAT"/>
    <property type="match status" value="1"/>
</dbReference>
<evidence type="ECO:0000256" key="2">
    <source>
        <dbReference type="ARBA" id="ARBA00023315"/>
    </source>
</evidence>
<evidence type="ECO:0000256" key="1">
    <source>
        <dbReference type="ARBA" id="ARBA00022679"/>
    </source>
</evidence>
<organism evidence="4">
    <name type="scientific">Caulobacter sp. 73W</name>
    <dbReference type="NCBI Taxonomy" id="3161137"/>
    <lineage>
        <taxon>Bacteria</taxon>
        <taxon>Pseudomonadati</taxon>
        <taxon>Pseudomonadota</taxon>
        <taxon>Alphaproteobacteria</taxon>
        <taxon>Caulobacterales</taxon>
        <taxon>Caulobacteraceae</taxon>
        <taxon>Caulobacter</taxon>
    </lineage>
</organism>
<gene>
    <name evidence="4" type="ORF">ABOZ73_12840</name>
</gene>
<dbReference type="SUPFAM" id="SSF55729">
    <property type="entry name" value="Acyl-CoA N-acyltransferases (Nat)"/>
    <property type="match status" value="1"/>
</dbReference>
<dbReference type="EMBL" id="CP158375">
    <property type="protein sequence ID" value="XDO95683.1"/>
    <property type="molecule type" value="Genomic_DNA"/>
</dbReference>
<dbReference type="InterPro" id="IPR016181">
    <property type="entry name" value="Acyl_CoA_acyltransferase"/>
</dbReference>
<dbReference type="PANTHER" id="PTHR43877:SF2">
    <property type="entry name" value="AMINOALKYLPHOSPHONATE N-ACETYLTRANSFERASE-RELATED"/>
    <property type="match status" value="1"/>
</dbReference>
<accession>A0AB39KPV9</accession>
<dbReference type="PANTHER" id="PTHR43877">
    <property type="entry name" value="AMINOALKYLPHOSPHONATE N-ACETYLTRANSFERASE-RELATED-RELATED"/>
    <property type="match status" value="1"/>
</dbReference>
<keyword evidence="2" id="KW-0012">Acyltransferase</keyword>
<dbReference type="InterPro" id="IPR000182">
    <property type="entry name" value="GNAT_dom"/>
</dbReference>
<feature type="domain" description="N-acetyltransferase" evidence="3">
    <location>
        <begin position="1"/>
        <end position="150"/>
    </location>
</feature>
<dbReference type="GO" id="GO:0016747">
    <property type="term" value="F:acyltransferase activity, transferring groups other than amino-acyl groups"/>
    <property type="evidence" value="ECO:0007669"/>
    <property type="project" value="InterPro"/>
</dbReference>
<proteinExistence type="predicted"/>
<evidence type="ECO:0000259" key="3">
    <source>
        <dbReference type="PROSITE" id="PS51186"/>
    </source>
</evidence>
<dbReference type="CDD" id="cd04301">
    <property type="entry name" value="NAT_SF"/>
    <property type="match status" value="1"/>
</dbReference>
<dbReference type="Gene3D" id="3.40.630.30">
    <property type="match status" value="1"/>
</dbReference>
<dbReference type="RefSeq" id="WP_369058529.1">
    <property type="nucleotide sequence ID" value="NZ_CP158375.1"/>
</dbReference>
<dbReference type="AlphaFoldDB" id="A0AB39KPV9"/>
<protein>
    <submittedName>
        <fullName evidence="4">GNAT family N-acetyltransferase</fullName>
    </submittedName>
</protein>
<evidence type="ECO:0000313" key="4">
    <source>
        <dbReference type="EMBL" id="XDO95683.1"/>
    </source>
</evidence>